<dbReference type="KEGG" id="tvo:TVG0696003"/>
<dbReference type="PhylomeDB" id="Q97AX2"/>
<dbReference type="GO" id="GO:0004553">
    <property type="term" value="F:hydrolase activity, hydrolyzing O-glycosyl compounds"/>
    <property type="evidence" value="ECO:0007669"/>
    <property type="project" value="InterPro"/>
</dbReference>
<dbReference type="GeneID" id="1441796"/>
<organism evidence="4 5">
    <name type="scientific">Thermoplasma volcanium (strain ATCC 51530 / DSM 4299 / JCM 9571 / NBRC 15438 / GSS1)</name>
    <dbReference type="NCBI Taxonomy" id="273116"/>
    <lineage>
        <taxon>Archaea</taxon>
        <taxon>Methanobacteriati</taxon>
        <taxon>Thermoplasmatota</taxon>
        <taxon>Thermoplasmata</taxon>
        <taxon>Thermoplasmatales</taxon>
        <taxon>Thermoplasmataceae</taxon>
        <taxon>Thermoplasma</taxon>
    </lineage>
</organism>
<dbReference type="Proteomes" id="UP000001017">
    <property type="component" value="Chromosome"/>
</dbReference>
<keyword evidence="1" id="KW-0378">Hydrolase</keyword>
<dbReference type="eggNOG" id="arCOG05411">
    <property type="taxonomic scope" value="Archaea"/>
</dbReference>
<dbReference type="Pfam" id="PF00150">
    <property type="entry name" value="Cellulase"/>
    <property type="match status" value="1"/>
</dbReference>
<sequence length="647" mass="74167">METAKDFYRKGFRLGVNFWPRLANIKMWKEWNEQEILDDLKEAKNIGCDFLRVFILDEDFVNAYGEINVKSMAYMTRFLDMCSSLHLKVFITFIVGHMSGRNWVIPWAPDNNIYESKAIMNFSKFVEHFVNEYKTHPAIEGWLMSNEITLVKRPSSPEQAMVLESVFYGIVKNLDPDHTVSSGDVLSFLQQPPNIRNHSDYAGLHLYFYDNDLLRQRYSYGSLLNIFSNDGSVPVFLEEFGFSTNQGTEKSQGEFIYSTLWTALANESMGGLVWCFSDFIGEEDPPYDWRPLEINFGLIRADGTRKYSAEKFLQFSIELKELENMMFFQSFQRIYHEISVIVPFYAYADYTSVSEAYSDYLFNRIPNPILTSLLLCKMASLQPTVFYENDLEDHINGKKLLIIPSVPTMRATTWNRLLKASVDSDIHIMASTFRGSEGSVPLTSFHDSFTHIWEKLFGVKTITELGSKGIPYSGNIEIIFTKEFGPFKKGQHINMQAFSNTYYCYSIEATKAQIIAVDKDNRPVFTYNEETRAYLFSIPFELVLTVDDTGKYSKPFMDIYREIARRSGIKSLSTSTHPAIEVADFSNGTKNICITINHSTDTVQSTIKCYGINPMMKMGNAKYVKNCREGIVIIYPPGGVALIESSL</sequence>
<accession>Q97AX2</accession>
<evidence type="ECO:0000256" key="2">
    <source>
        <dbReference type="ARBA" id="ARBA00023295"/>
    </source>
</evidence>
<proteinExistence type="predicted"/>
<dbReference type="SUPFAM" id="SSF51445">
    <property type="entry name" value="(Trans)glycosidases"/>
    <property type="match status" value="1"/>
</dbReference>
<dbReference type="GO" id="GO:0000272">
    <property type="term" value="P:polysaccharide catabolic process"/>
    <property type="evidence" value="ECO:0007669"/>
    <property type="project" value="InterPro"/>
</dbReference>
<dbReference type="InterPro" id="IPR001547">
    <property type="entry name" value="Glyco_hydro_5"/>
</dbReference>
<dbReference type="STRING" id="273116.gene:9381475"/>
<evidence type="ECO:0000313" key="5">
    <source>
        <dbReference type="Proteomes" id="UP000001017"/>
    </source>
</evidence>
<dbReference type="Gene3D" id="3.20.20.80">
    <property type="entry name" value="Glycosidases"/>
    <property type="match status" value="1"/>
</dbReference>
<protein>
    <submittedName>
        <fullName evidence="4">TVG0696003 protein</fullName>
    </submittedName>
</protein>
<dbReference type="PaxDb" id="273116-14324903"/>
<dbReference type="InterPro" id="IPR017853">
    <property type="entry name" value="GH"/>
</dbReference>
<keyword evidence="5" id="KW-1185">Reference proteome</keyword>
<dbReference type="HOGENOM" id="CLU_429428_0_0_2"/>
<evidence type="ECO:0000259" key="3">
    <source>
        <dbReference type="Pfam" id="PF00150"/>
    </source>
</evidence>
<dbReference type="AlphaFoldDB" id="Q97AX2"/>
<dbReference type="CAZy" id="GH5">
    <property type="family name" value="Glycoside Hydrolase Family 5"/>
</dbReference>
<dbReference type="EMBL" id="BA000011">
    <property type="protein sequence ID" value="BAB59829.1"/>
    <property type="molecule type" value="Genomic_DNA"/>
</dbReference>
<evidence type="ECO:0000313" key="4">
    <source>
        <dbReference type="EMBL" id="BAB59829.1"/>
    </source>
</evidence>
<gene>
    <name evidence="4" type="ORF">TVG0696003</name>
</gene>
<dbReference type="OrthoDB" id="92642at2157"/>
<keyword evidence="2" id="KW-0326">Glycosidase</keyword>
<reference evidence="4 5" key="2">
    <citation type="journal article" date="2000" name="Proc. Natl. Acad. Sci. U.S.A.">
        <title>Archaeal adaptation to higher temperatures revealed by genomic sequence of Thermoplasma volcanium.</title>
        <authorList>
            <person name="Kawashima T."/>
            <person name="Amano N."/>
            <person name="Koike H."/>
            <person name="Makino S."/>
            <person name="Higuchi S."/>
            <person name="Kawashima-Ohya Y."/>
            <person name="Watanabe K."/>
            <person name="Yamazaki M."/>
            <person name="Kanehori K."/>
            <person name="Kawamoto T."/>
            <person name="Nunoshiba T."/>
            <person name="Yamamoto Y."/>
            <person name="Aramaki H."/>
            <person name="Makino K."/>
            <person name="Suzuki M."/>
        </authorList>
    </citation>
    <scope>NUCLEOTIDE SEQUENCE [LARGE SCALE GENOMIC DNA]</scope>
    <source>
        <strain evidence="5">ATCC 51530 / DSM 4299 / JCM 9571 / NBRC 15438 / GSS1</strain>
    </source>
</reference>
<dbReference type="RefSeq" id="WP_010916948.1">
    <property type="nucleotide sequence ID" value="NC_002689.2"/>
</dbReference>
<evidence type="ECO:0000256" key="1">
    <source>
        <dbReference type="ARBA" id="ARBA00022801"/>
    </source>
</evidence>
<reference evidence="4 5" key="1">
    <citation type="journal article" date="1999" name="Proc. Jpn. Acad.">
        <title>Determination of the complete genomic DNA sequence of Thermoplasma volvanium GSS1.</title>
        <authorList>
            <person name="Kawashima T."/>
            <person name="Yamamoto Y."/>
            <person name="Aramaki H."/>
            <person name="Nunoshiba T."/>
            <person name="Kawamoto T."/>
            <person name="Watanabe K."/>
            <person name="Yamazaki M."/>
            <person name="Kanehori K."/>
            <person name="Amano N."/>
            <person name="Ohya Y."/>
            <person name="Makino K."/>
            <person name="Suzuki M."/>
        </authorList>
    </citation>
    <scope>NUCLEOTIDE SEQUENCE [LARGE SCALE GENOMIC DNA]</scope>
    <source>
        <strain evidence="5">ATCC 51530 / DSM 4299 / JCM 9571 / NBRC 15438 / GSS1</strain>
    </source>
</reference>
<feature type="domain" description="Glycoside hydrolase family 5" evidence="3">
    <location>
        <begin position="31"/>
        <end position="278"/>
    </location>
</feature>
<name>Q97AX2_THEVO</name>